<feature type="domain" description="Acyl-CoA dehydrogenase/oxidase C-terminal" evidence="11">
    <location>
        <begin position="284"/>
        <end position="448"/>
    </location>
</feature>
<keyword evidence="3 10" id="KW-0285">Flavoprotein</keyword>
<evidence type="ECO:0000256" key="2">
    <source>
        <dbReference type="ARBA" id="ARBA00009347"/>
    </source>
</evidence>
<dbReference type="InterPro" id="IPR009075">
    <property type="entry name" value="AcylCo_DH/oxidase_C"/>
</dbReference>
<evidence type="ECO:0000256" key="6">
    <source>
        <dbReference type="ARBA" id="ARBA00051388"/>
    </source>
</evidence>
<dbReference type="InterPro" id="IPR052166">
    <property type="entry name" value="Diverse_Acyl-CoA_DH"/>
</dbReference>
<dbReference type="FunFam" id="2.40.110.10:FF:000031">
    <property type="entry name" value="Acyl-CoA dehydrogenase, putative"/>
    <property type="match status" value="1"/>
</dbReference>
<accession>A0A2S5KP75</accession>
<comment type="catalytic activity">
    <reaction evidence="6">
        <text>3-(methylsulfanyl)propanoyl-CoA + oxidized [electron-transfer flavoprotein] + H(+) = 3-(methylsulfanyl)acryloyl-CoA + reduced [electron-transfer flavoprotein]</text>
        <dbReference type="Rhea" id="RHEA:52612"/>
        <dbReference type="Rhea" id="RHEA-COMP:10685"/>
        <dbReference type="Rhea" id="RHEA-COMP:10686"/>
        <dbReference type="ChEBI" id="CHEBI:15378"/>
        <dbReference type="ChEBI" id="CHEBI:57692"/>
        <dbReference type="ChEBI" id="CHEBI:58307"/>
        <dbReference type="ChEBI" id="CHEBI:82815"/>
        <dbReference type="ChEBI" id="CHEBI:84994"/>
        <dbReference type="EC" id="1.3.99.41"/>
    </reaction>
    <physiologicalReaction direction="left-to-right" evidence="6">
        <dbReference type="Rhea" id="RHEA:52613"/>
    </physiologicalReaction>
</comment>
<dbReference type="AlphaFoldDB" id="A0A2S5KP75"/>
<dbReference type="InterPro" id="IPR037069">
    <property type="entry name" value="AcylCoA_DH/ox_N_sf"/>
</dbReference>
<dbReference type="GO" id="GO:0016627">
    <property type="term" value="F:oxidoreductase activity, acting on the CH-CH group of donors"/>
    <property type="evidence" value="ECO:0007669"/>
    <property type="project" value="InterPro"/>
</dbReference>
<dbReference type="Pfam" id="PF02771">
    <property type="entry name" value="Acyl-CoA_dh_N"/>
    <property type="match status" value="1"/>
</dbReference>
<dbReference type="Proteomes" id="UP000238196">
    <property type="component" value="Unassembled WGS sequence"/>
</dbReference>
<dbReference type="EMBL" id="PRLP01000052">
    <property type="protein sequence ID" value="PPC76435.1"/>
    <property type="molecule type" value="Genomic_DNA"/>
</dbReference>
<dbReference type="InterPro" id="IPR013786">
    <property type="entry name" value="AcylCoA_DH/ox_N"/>
</dbReference>
<comment type="function">
    <text evidence="7">Involved in the assimilation of dimethylsulphoniopropionate (DMSP), an important compound in the fixation of carbon in marine phytoplankton, by mediating the conversion of 3-(methylthio)propanoyl-CoA (MMPA-CoA) to 3-(methylthio)acryloyl-CoA (MTA-CoA).</text>
</comment>
<dbReference type="Pfam" id="PF00441">
    <property type="entry name" value="Acyl-CoA_dh_1"/>
    <property type="match status" value="1"/>
</dbReference>
<dbReference type="Pfam" id="PF12806">
    <property type="entry name" value="Acyl-CoA_dh_C"/>
    <property type="match status" value="1"/>
</dbReference>
<dbReference type="PANTHER" id="PTHR42803:SF1">
    <property type="entry name" value="BROAD-SPECIFICITY LINEAR ACYL-COA DEHYDROGENASE FADE5"/>
    <property type="match status" value="1"/>
</dbReference>
<evidence type="ECO:0000259" key="12">
    <source>
        <dbReference type="Pfam" id="PF02770"/>
    </source>
</evidence>
<dbReference type="InterPro" id="IPR036250">
    <property type="entry name" value="AcylCo_DH-like_C"/>
</dbReference>
<dbReference type="SUPFAM" id="SSF56645">
    <property type="entry name" value="Acyl-CoA dehydrogenase NM domain-like"/>
    <property type="match status" value="1"/>
</dbReference>
<dbReference type="Gene3D" id="1.10.540.10">
    <property type="entry name" value="Acyl-CoA dehydrogenase/oxidase, N-terminal domain"/>
    <property type="match status" value="1"/>
</dbReference>
<evidence type="ECO:0000313" key="16">
    <source>
        <dbReference type="Proteomes" id="UP000238196"/>
    </source>
</evidence>
<evidence type="ECO:0000259" key="11">
    <source>
        <dbReference type="Pfam" id="PF00441"/>
    </source>
</evidence>
<evidence type="ECO:0000256" key="8">
    <source>
        <dbReference type="ARBA" id="ARBA00066694"/>
    </source>
</evidence>
<keyword evidence="4 10" id="KW-0274">FAD</keyword>
<evidence type="ECO:0000259" key="13">
    <source>
        <dbReference type="Pfam" id="PF02771"/>
    </source>
</evidence>
<reference evidence="15 16" key="1">
    <citation type="submission" date="2018-02" db="EMBL/GenBank/DDBJ databases">
        <title>novel marine gammaproteobacteria from coastal saline agro ecosystem.</title>
        <authorList>
            <person name="Krishnan R."/>
            <person name="Ramesh Kumar N."/>
        </authorList>
    </citation>
    <scope>NUCLEOTIDE SEQUENCE [LARGE SCALE GENOMIC DNA]</scope>
    <source>
        <strain evidence="15 16">228</strain>
    </source>
</reference>
<keyword evidence="5 10" id="KW-0560">Oxidoreductase</keyword>
<comment type="similarity">
    <text evidence="2 10">Belongs to the acyl-CoA dehydrogenase family.</text>
</comment>
<evidence type="ECO:0000256" key="7">
    <source>
        <dbReference type="ARBA" id="ARBA00058683"/>
    </source>
</evidence>
<dbReference type="InterPro" id="IPR006091">
    <property type="entry name" value="Acyl-CoA_Oxase/DH_mid-dom"/>
</dbReference>
<protein>
    <recommendedName>
        <fullName evidence="9">3-methylmercaptopropionyl-CoA dehydrogenase</fullName>
        <ecNumber evidence="8">1.3.99.41</ecNumber>
    </recommendedName>
</protein>
<feature type="domain" description="Acetyl-CoA dehydrogenase-like C-terminal" evidence="14">
    <location>
        <begin position="466"/>
        <end position="584"/>
    </location>
</feature>
<dbReference type="SUPFAM" id="SSF47203">
    <property type="entry name" value="Acyl-CoA dehydrogenase C-terminal domain-like"/>
    <property type="match status" value="1"/>
</dbReference>
<evidence type="ECO:0000256" key="4">
    <source>
        <dbReference type="ARBA" id="ARBA00022827"/>
    </source>
</evidence>
<proteinExistence type="inferred from homology"/>
<evidence type="ECO:0000256" key="5">
    <source>
        <dbReference type="ARBA" id="ARBA00023002"/>
    </source>
</evidence>
<evidence type="ECO:0000256" key="1">
    <source>
        <dbReference type="ARBA" id="ARBA00001974"/>
    </source>
</evidence>
<comment type="cofactor">
    <cofactor evidence="1 10">
        <name>FAD</name>
        <dbReference type="ChEBI" id="CHEBI:57692"/>
    </cofactor>
</comment>
<dbReference type="OrthoDB" id="9764895at2"/>
<comment type="caution">
    <text evidence="15">The sequence shown here is derived from an EMBL/GenBank/DDBJ whole genome shotgun (WGS) entry which is preliminary data.</text>
</comment>
<evidence type="ECO:0000259" key="14">
    <source>
        <dbReference type="Pfam" id="PF12806"/>
    </source>
</evidence>
<evidence type="ECO:0000256" key="10">
    <source>
        <dbReference type="RuleBase" id="RU362125"/>
    </source>
</evidence>
<dbReference type="InterPro" id="IPR046373">
    <property type="entry name" value="Acyl-CoA_Oxase/DH_mid-dom_sf"/>
</dbReference>
<dbReference type="InterPro" id="IPR009100">
    <property type="entry name" value="AcylCoA_DH/oxidase_NM_dom_sf"/>
</dbReference>
<dbReference type="Gene3D" id="1.20.140.10">
    <property type="entry name" value="Butyryl-CoA Dehydrogenase, subunit A, domain 3"/>
    <property type="match status" value="1"/>
</dbReference>
<evidence type="ECO:0000256" key="9">
    <source>
        <dbReference type="ARBA" id="ARBA00069043"/>
    </source>
</evidence>
<dbReference type="InterPro" id="IPR025878">
    <property type="entry name" value="Acyl-CoA_dh-like_C_dom"/>
</dbReference>
<feature type="domain" description="Acyl-CoA dehydrogenase/oxidase N-terminal" evidence="13">
    <location>
        <begin position="39"/>
        <end position="157"/>
    </location>
</feature>
<dbReference type="EC" id="1.3.99.41" evidence="8"/>
<dbReference type="PANTHER" id="PTHR42803">
    <property type="entry name" value="ACYL-COA DEHYDROGENASE"/>
    <property type="match status" value="1"/>
</dbReference>
<sequence length="590" mass="64513">MSTYSAPLLDMEFLLNHSRHHTGWCKRPDLADLDPELIKAVLEEAGKFATGELAALNQSGDREGCHWQDGKVTTPRGWQAAYQQFCEGGWLSLALPERIGGQGLPKLLAMAVNEMWLSANMAFVMFHALSQGGCEILLHAANAAQQARYLPALASGQWSLAMALTEPNAGSDLAPTTTKAFPLGDGLYRIKGQKLFITYGEHDLTENILHLVLARTPDAAPGSRGLSLFIVPKHRINPDGTLSDENDLRCVSIEHKLGLHGSPTCSISYGDQDNCIGELIGNEGQGLSLMFILMNEARLSTGLQGVATGEMAYQRALSYASERVQGNHWQDNKRRVALIEHPDVARMLLSMRSRVVGLRSLAYLISARIDLANHCTDQNEQHTLLANVALLTPIFKAFSTEQGHEMSGTAIQIFGGMGFIEETGVAQLMRDSRVTTIYEGTTGIQAKDLLFRKILSDRGMALSQLLDEVKACADRLLSSTALRLPAQQLMACSEQLQQVIDELLTDENAVQLRCYAGAVPLLDALGYLLTGWQLAELASSSQLAEYDTTYQQNMVALAQFYTAHHLVKVPALLQTVATAETGLADYRFNI</sequence>
<dbReference type="Gene3D" id="2.40.110.10">
    <property type="entry name" value="Butyryl-CoA Dehydrogenase, subunit A, domain 2"/>
    <property type="match status" value="1"/>
</dbReference>
<organism evidence="15 16">
    <name type="scientific">Proteobacteria bacterium 228</name>
    <dbReference type="NCBI Taxonomy" id="2083153"/>
    <lineage>
        <taxon>Bacteria</taxon>
        <taxon>Pseudomonadati</taxon>
        <taxon>Pseudomonadota</taxon>
    </lineage>
</organism>
<dbReference type="Pfam" id="PF02770">
    <property type="entry name" value="Acyl-CoA_dh_M"/>
    <property type="match status" value="1"/>
</dbReference>
<evidence type="ECO:0000313" key="15">
    <source>
        <dbReference type="EMBL" id="PPC76435.1"/>
    </source>
</evidence>
<feature type="domain" description="Acyl-CoA oxidase/dehydrogenase middle" evidence="12">
    <location>
        <begin position="161"/>
        <end position="269"/>
    </location>
</feature>
<gene>
    <name evidence="15" type="ORF">C4K68_15915</name>
</gene>
<name>A0A2S5KP75_9PROT</name>
<dbReference type="GO" id="GO:0050660">
    <property type="term" value="F:flavin adenine dinucleotide binding"/>
    <property type="evidence" value="ECO:0007669"/>
    <property type="project" value="InterPro"/>
</dbReference>
<evidence type="ECO:0000256" key="3">
    <source>
        <dbReference type="ARBA" id="ARBA00022630"/>
    </source>
</evidence>